<evidence type="ECO:0000313" key="1">
    <source>
        <dbReference type="EMBL" id="PIY61635.1"/>
    </source>
</evidence>
<dbReference type="SMART" id="SM00567">
    <property type="entry name" value="EZ_HEAT"/>
    <property type="match status" value="1"/>
</dbReference>
<dbReference type="Pfam" id="PF13646">
    <property type="entry name" value="HEAT_2"/>
    <property type="match status" value="1"/>
</dbReference>
<dbReference type="SUPFAM" id="SSF48371">
    <property type="entry name" value="ARM repeat"/>
    <property type="match status" value="1"/>
</dbReference>
<reference evidence="2" key="1">
    <citation type="submission" date="2017-09" db="EMBL/GenBank/DDBJ databases">
        <title>Depth-based differentiation of microbial function through sediment-hosted aquifers and enrichment of novel symbionts in the deep terrestrial subsurface.</title>
        <authorList>
            <person name="Probst A.J."/>
            <person name="Ladd B."/>
            <person name="Jarett J.K."/>
            <person name="Geller-Mcgrath D.E."/>
            <person name="Sieber C.M.K."/>
            <person name="Emerson J.B."/>
            <person name="Anantharaman K."/>
            <person name="Thomas B.C."/>
            <person name="Malmstrom R."/>
            <person name="Stieglmeier M."/>
            <person name="Klingl A."/>
            <person name="Woyke T."/>
            <person name="Ryan C.M."/>
            <person name="Banfield J.F."/>
        </authorList>
    </citation>
    <scope>NUCLEOTIDE SEQUENCE [LARGE SCALE GENOMIC DNA]</scope>
</reference>
<gene>
    <name evidence="1" type="ORF">COY93_04940</name>
</gene>
<dbReference type="InterPro" id="IPR016024">
    <property type="entry name" value="ARM-type_fold"/>
</dbReference>
<comment type="caution">
    <text evidence="1">The sequence shown here is derived from an EMBL/GenBank/DDBJ whole genome shotgun (WGS) entry which is preliminary data.</text>
</comment>
<dbReference type="EMBL" id="PFLC01000066">
    <property type="protein sequence ID" value="PIY61635.1"/>
    <property type="molecule type" value="Genomic_DNA"/>
</dbReference>
<dbReference type="InterPro" id="IPR011989">
    <property type="entry name" value="ARM-like"/>
</dbReference>
<protein>
    <recommendedName>
        <fullName evidence="3">HEAT repeat domain-containing protein</fullName>
    </recommendedName>
</protein>
<proteinExistence type="predicted"/>
<dbReference type="InterPro" id="IPR004155">
    <property type="entry name" value="PBS_lyase_HEAT"/>
</dbReference>
<dbReference type="AlphaFoldDB" id="A0A2M7Q8M2"/>
<dbReference type="Proteomes" id="UP000230973">
    <property type="component" value="Unassembled WGS sequence"/>
</dbReference>
<evidence type="ECO:0000313" key="2">
    <source>
        <dbReference type="Proteomes" id="UP000230973"/>
    </source>
</evidence>
<organism evidence="1 2">
    <name type="scientific">Candidatus Uhrbacteria bacterium CG_4_10_14_0_8_um_filter_58_22</name>
    <dbReference type="NCBI Taxonomy" id="1975029"/>
    <lineage>
        <taxon>Bacteria</taxon>
        <taxon>Candidatus Uhriibacteriota</taxon>
    </lineage>
</organism>
<evidence type="ECO:0008006" key="3">
    <source>
        <dbReference type="Google" id="ProtNLM"/>
    </source>
</evidence>
<dbReference type="Gene3D" id="1.25.10.10">
    <property type="entry name" value="Leucine-rich Repeat Variant"/>
    <property type="match status" value="2"/>
</dbReference>
<name>A0A2M7Q8M2_9BACT</name>
<sequence>MEEYMAGGQMSEESLKNQPVHFELLRVVVRSWPDEVRLEESDARVLAGLSGNDLLQALSFRGSIGTRETESWRVRVLACLALGYRSGRWAEDALVGQAQFDEVVVRLSVVKALGQIGSDRCLVHLIKMLHDEEFEVVEAAVDILKLNLPRRKLGPEVVRALCLFFEAGSGDLNGDEVLDLLKVLGRHGSGRAMRCLLKVLESETEDDMKVAVLTVIMCGLPRSFPTLKKAIPFPDHDLTELVIKVLLKRKDPLAFGALRACLYSHDDIDRQTLFDVRAFLESIEDRRGVRALLRRVKYLL</sequence>
<accession>A0A2M7Q8M2</accession>